<evidence type="ECO:0000256" key="1">
    <source>
        <dbReference type="SAM" id="Phobius"/>
    </source>
</evidence>
<accession>A0A250IG13</accession>
<dbReference type="KEGG" id="mbd:MEBOL_004166"/>
<keyword evidence="1" id="KW-0812">Transmembrane</keyword>
<proteinExistence type="predicted"/>
<organism evidence="2 3">
    <name type="scientific">Melittangium boletus DSM 14713</name>
    <dbReference type="NCBI Taxonomy" id="1294270"/>
    <lineage>
        <taxon>Bacteria</taxon>
        <taxon>Pseudomonadati</taxon>
        <taxon>Myxococcota</taxon>
        <taxon>Myxococcia</taxon>
        <taxon>Myxococcales</taxon>
        <taxon>Cystobacterineae</taxon>
        <taxon>Archangiaceae</taxon>
        <taxon>Melittangium</taxon>
    </lineage>
</organism>
<keyword evidence="1" id="KW-1133">Transmembrane helix</keyword>
<keyword evidence="3" id="KW-1185">Reference proteome</keyword>
<reference evidence="2 3" key="1">
    <citation type="submission" date="2017-06" db="EMBL/GenBank/DDBJ databases">
        <authorList>
            <person name="Kim H.J."/>
            <person name="Triplett B.A."/>
        </authorList>
    </citation>
    <scope>NUCLEOTIDE SEQUENCE [LARGE SCALE GENOMIC DNA]</scope>
    <source>
        <strain evidence="2 3">DSM 14713</strain>
    </source>
</reference>
<sequence length="320" mass="34515">MYCMMWVVPEPTTKAVAATLTVILVAWLGLDTMWGLMDGWAHMANEAHRATTFEELRAAGEEFGKVLGEDAARAMILAVATLTGRAMGDVAARVKSLPGYRLAGAQWEAQGGAALLAPEMAAETALAQEGALAKAVVAVEAVATSPQGPMAVVMLRKAPGGGGGKVPGSRGATTVMRHRGGNWQVELPNGQRWHLPRGKSVADIPARDKVGDQLQEAVTQAAKEWGPNKLSSEEGAAIQKALEKGKYWLARLLEREARGRYVQRTVKKQFEGIYRFNLNKGVDVIDPSTGTQYEILSGTESNMALHGRRMATELFRMLTY</sequence>
<dbReference type="EMBL" id="CP022163">
    <property type="protein sequence ID" value="ATB30705.1"/>
    <property type="molecule type" value="Genomic_DNA"/>
</dbReference>
<dbReference type="Proteomes" id="UP000217289">
    <property type="component" value="Chromosome"/>
</dbReference>
<dbReference type="AlphaFoldDB" id="A0A250IG13"/>
<feature type="transmembrane region" description="Helical" evidence="1">
    <location>
        <begin position="15"/>
        <end position="36"/>
    </location>
</feature>
<evidence type="ECO:0000313" key="3">
    <source>
        <dbReference type="Proteomes" id="UP000217289"/>
    </source>
</evidence>
<evidence type="ECO:0000313" key="2">
    <source>
        <dbReference type="EMBL" id="ATB30705.1"/>
    </source>
</evidence>
<gene>
    <name evidence="2" type="ORF">MEBOL_004166</name>
</gene>
<name>A0A250IG13_9BACT</name>
<keyword evidence="1" id="KW-0472">Membrane</keyword>
<protein>
    <submittedName>
        <fullName evidence="2">Uncharacterized protein</fullName>
    </submittedName>
</protein>